<dbReference type="InterPro" id="IPR013457">
    <property type="entry name" value="Rhamnose_iso-rel"/>
</dbReference>
<dbReference type="PANTHER" id="PTHR30268">
    <property type="entry name" value="L-RHAMNOSE ISOMERASE"/>
    <property type="match status" value="1"/>
</dbReference>
<dbReference type="RefSeq" id="WP_182849106.1">
    <property type="nucleotide sequence ID" value="NZ_BAAALP010000140.1"/>
</dbReference>
<dbReference type="GO" id="GO:0046872">
    <property type="term" value="F:metal ion binding"/>
    <property type="evidence" value="ECO:0007669"/>
    <property type="project" value="UniProtKB-KW"/>
</dbReference>
<proteinExistence type="predicted"/>
<dbReference type="EC" id="5.3.1.-" evidence="4"/>
<dbReference type="SUPFAM" id="SSF51658">
    <property type="entry name" value="Xylose isomerase-like"/>
    <property type="match status" value="1"/>
</dbReference>
<sequence length="389" mass="42092">MATDIARIKAALLTQHIETPSWAYGNSGTRFKVFARPGVPRTPQEKIADAAQVHRYTGIAPSVALHIPWDRVDDYGALAAYAAGHGLRIGAINANVFQDDDYMLGSVTNPDPAVRRKALDHLLECVDIMDATGSRDLKLWFADGTNYPGQDDVRARQDRLAEALAAVYGRLGGDQRMLLEYKLFEPAFYTTDVPDWGTAYAHCLKLGPKAQVVVDTGHHAPGTNIEFIVALLLREGRLGGFDFNSRFYADDDLMVGAADPFQLFRIMHEVVRGGGLDPAAGVAFMLDQCHNVEPKIPGQIRSVLNVQQATVKALLVDADALRAAQQSGDVLGANAVLMDAYDTDVRPLLADLRAEMGLDPDPMAAYAASGYAEKIETERVGGAQAGWGA</sequence>
<dbReference type="Gene3D" id="3.20.20.150">
    <property type="entry name" value="Divalent-metal-dependent TIM barrel enzymes"/>
    <property type="match status" value="1"/>
</dbReference>
<protein>
    <submittedName>
        <fullName evidence="4">L-rhamnose isomerase/sugar isomerase</fullName>
        <ecNumber evidence="4">5.3.1.-</ecNumber>
        <ecNumber evidence="4">5.3.1.14</ecNumber>
    </submittedName>
</protein>
<dbReference type="InterPro" id="IPR036237">
    <property type="entry name" value="Xyl_isomerase-like_sf"/>
</dbReference>
<comment type="caution">
    <text evidence="4">The sequence shown here is derived from an EMBL/GenBank/DDBJ whole genome shotgun (WGS) entry which is preliminary data.</text>
</comment>
<reference evidence="4 5" key="1">
    <citation type="submission" date="2020-08" db="EMBL/GenBank/DDBJ databases">
        <title>Genomic Encyclopedia of Type Strains, Phase IV (KMG-IV): sequencing the most valuable type-strain genomes for metagenomic binning, comparative biology and taxonomic classification.</title>
        <authorList>
            <person name="Goeker M."/>
        </authorList>
    </citation>
    <scope>NUCLEOTIDE SEQUENCE [LARGE SCALE GENOMIC DNA]</scope>
    <source>
        <strain evidence="4 5">DSM 44197</strain>
    </source>
</reference>
<keyword evidence="5" id="KW-1185">Reference proteome</keyword>
<dbReference type="EMBL" id="JACJIA010000021">
    <property type="protein sequence ID" value="MBA8957273.1"/>
    <property type="molecule type" value="Genomic_DNA"/>
</dbReference>
<dbReference type="InterPro" id="IPR050337">
    <property type="entry name" value="L-rhamnose_isomerase"/>
</dbReference>
<organism evidence="4 5">
    <name type="scientific">Actinomadura namibiensis</name>
    <dbReference type="NCBI Taxonomy" id="182080"/>
    <lineage>
        <taxon>Bacteria</taxon>
        <taxon>Bacillati</taxon>
        <taxon>Actinomycetota</taxon>
        <taxon>Actinomycetes</taxon>
        <taxon>Streptosporangiales</taxon>
        <taxon>Thermomonosporaceae</taxon>
        <taxon>Actinomadura</taxon>
    </lineage>
</organism>
<keyword evidence="3 4" id="KW-0413">Isomerase</keyword>
<keyword evidence="2" id="KW-0464">Manganese</keyword>
<dbReference type="Proteomes" id="UP000572680">
    <property type="component" value="Unassembled WGS sequence"/>
</dbReference>
<evidence type="ECO:0000256" key="1">
    <source>
        <dbReference type="ARBA" id="ARBA00022723"/>
    </source>
</evidence>
<dbReference type="GO" id="GO:0019301">
    <property type="term" value="P:rhamnose catabolic process"/>
    <property type="evidence" value="ECO:0007669"/>
    <property type="project" value="TreeGrafter"/>
</dbReference>
<name>A0A7W3LZM1_ACTNM</name>
<keyword evidence="1" id="KW-0479">Metal-binding</keyword>
<evidence type="ECO:0000313" key="4">
    <source>
        <dbReference type="EMBL" id="MBA8957273.1"/>
    </source>
</evidence>
<evidence type="ECO:0000256" key="2">
    <source>
        <dbReference type="ARBA" id="ARBA00023211"/>
    </source>
</evidence>
<gene>
    <name evidence="4" type="ORF">HNR61_008966</name>
</gene>
<dbReference type="GO" id="GO:0019324">
    <property type="term" value="P:L-lyxose metabolic process"/>
    <property type="evidence" value="ECO:0007669"/>
    <property type="project" value="TreeGrafter"/>
</dbReference>
<dbReference type="NCBIfam" id="TIGR02635">
    <property type="entry name" value="RhaI_grampos"/>
    <property type="match status" value="1"/>
</dbReference>
<dbReference type="GO" id="GO:0008740">
    <property type="term" value="F:L-rhamnose isomerase activity"/>
    <property type="evidence" value="ECO:0007669"/>
    <property type="project" value="UniProtKB-EC"/>
</dbReference>
<evidence type="ECO:0000256" key="3">
    <source>
        <dbReference type="ARBA" id="ARBA00023235"/>
    </source>
</evidence>
<accession>A0A7W3LZM1</accession>
<dbReference type="PANTHER" id="PTHR30268:SF0">
    <property type="entry name" value="L-RHAMNOSE ISOMERASE"/>
    <property type="match status" value="1"/>
</dbReference>
<dbReference type="AlphaFoldDB" id="A0A7W3LZM1"/>
<dbReference type="EC" id="5.3.1.14" evidence="4"/>
<evidence type="ECO:0000313" key="5">
    <source>
        <dbReference type="Proteomes" id="UP000572680"/>
    </source>
</evidence>